<evidence type="ECO:0000313" key="4">
    <source>
        <dbReference type="Proteomes" id="UP000241890"/>
    </source>
</evidence>
<dbReference type="InterPro" id="IPR020850">
    <property type="entry name" value="GED_dom"/>
</dbReference>
<feature type="coiled-coil region" evidence="1">
    <location>
        <begin position="65"/>
        <end position="99"/>
    </location>
</feature>
<dbReference type="AlphaFoldDB" id="A0A2R5G5E0"/>
<evidence type="ECO:0000256" key="1">
    <source>
        <dbReference type="SAM" id="Coils"/>
    </source>
</evidence>
<evidence type="ECO:0000259" key="2">
    <source>
        <dbReference type="PROSITE" id="PS51388"/>
    </source>
</evidence>
<reference evidence="3 4" key="1">
    <citation type="submission" date="2017-12" db="EMBL/GenBank/DDBJ databases">
        <title>Sequencing, de novo assembly and annotation of complete genome of a new Thraustochytrid species, strain FCC1311.</title>
        <authorList>
            <person name="Sedici K."/>
            <person name="Godart F."/>
            <person name="Aiese Cigliano R."/>
            <person name="Sanseverino W."/>
            <person name="Barakat M."/>
            <person name="Ortet P."/>
            <person name="Marechal E."/>
            <person name="Cagnac O."/>
            <person name="Amato A."/>
        </authorList>
    </citation>
    <scope>NUCLEOTIDE SEQUENCE [LARGE SCALE GENOMIC DNA]</scope>
</reference>
<protein>
    <recommendedName>
        <fullName evidence="2">GED domain-containing protein</fullName>
    </recommendedName>
</protein>
<sequence>MFKFVSENLSVQMVSALQNKENEMNQMQLVQQASESTLKEAAELRRKSRVLLSASEELCQLQEYVHELEASNFDLQSRLEQAQRKAHRRDKKFKAMREEAELLQLKVHQLSYISRVERESFCSTLLSNMSMEEV</sequence>
<dbReference type="InParanoid" id="A0A2R5G5E0"/>
<keyword evidence="1" id="KW-0175">Coiled coil</keyword>
<keyword evidence="4" id="KW-1185">Reference proteome</keyword>
<feature type="domain" description="GED" evidence="2">
    <location>
        <begin position="1"/>
        <end position="66"/>
    </location>
</feature>
<accession>A0A2R5G5E0</accession>
<dbReference type="Proteomes" id="UP000241890">
    <property type="component" value="Unassembled WGS sequence"/>
</dbReference>
<gene>
    <name evidence="3" type="ORF">FCC1311_024672</name>
</gene>
<proteinExistence type="predicted"/>
<dbReference type="EMBL" id="BEYU01000019">
    <property type="protein sequence ID" value="GBG26246.1"/>
    <property type="molecule type" value="Genomic_DNA"/>
</dbReference>
<organism evidence="3 4">
    <name type="scientific">Hondaea fermentalgiana</name>
    <dbReference type="NCBI Taxonomy" id="2315210"/>
    <lineage>
        <taxon>Eukaryota</taxon>
        <taxon>Sar</taxon>
        <taxon>Stramenopiles</taxon>
        <taxon>Bigyra</taxon>
        <taxon>Labyrinthulomycetes</taxon>
        <taxon>Thraustochytrida</taxon>
        <taxon>Thraustochytriidae</taxon>
        <taxon>Hondaea</taxon>
    </lineage>
</organism>
<comment type="caution">
    <text evidence="3">The sequence shown here is derived from an EMBL/GenBank/DDBJ whole genome shotgun (WGS) entry which is preliminary data.</text>
</comment>
<evidence type="ECO:0000313" key="3">
    <source>
        <dbReference type="EMBL" id="GBG26246.1"/>
    </source>
</evidence>
<name>A0A2R5G5E0_9STRA</name>
<dbReference type="PROSITE" id="PS51388">
    <property type="entry name" value="GED"/>
    <property type="match status" value="1"/>
</dbReference>